<dbReference type="EMBL" id="CH916366">
    <property type="protein sequence ID" value="EDV96808.1"/>
    <property type="molecule type" value="Genomic_DNA"/>
</dbReference>
<protein>
    <submittedName>
        <fullName evidence="3">GH16472</fullName>
    </submittedName>
</protein>
<feature type="chain" id="PRO_5002811138" evidence="1">
    <location>
        <begin position="26"/>
        <end position="136"/>
    </location>
</feature>
<dbReference type="InterPro" id="IPR036508">
    <property type="entry name" value="Chitin-bd_dom_sf"/>
</dbReference>
<dbReference type="GO" id="GO:0005576">
    <property type="term" value="C:extracellular region"/>
    <property type="evidence" value="ECO:0007669"/>
    <property type="project" value="InterPro"/>
</dbReference>
<reference evidence="3 4" key="1">
    <citation type="journal article" date="2007" name="Nature">
        <title>Evolution of genes and genomes on the Drosophila phylogeny.</title>
        <authorList>
            <consortium name="Drosophila 12 Genomes Consortium"/>
            <person name="Clark A.G."/>
            <person name="Eisen M.B."/>
            <person name="Smith D.R."/>
            <person name="Bergman C.M."/>
            <person name="Oliver B."/>
            <person name="Markow T.A."/>
            <person name="Kaufman T.C."/>
            <person name="Kellis M."/>
            <person name="Gelbart W."/>
            <person name="Iyer V.N."/>
            <person name="Pollard D.A."/>
            <person name="Sackton T.B."/>
            <person name="Larracuente A.M."/>
            <person name="Singh N.D."/>
            <person name="Abad J.P."/>
            <person name="Abt D.N."/>
            <person name="Adryan B."/>
            <person name="Aguade M."/>
            <person name="Akashi H."/>
            <person name="Anderson W.W."/>
            <person name="Aquadro C.F."/>
            <person name="Ardell D.H."/>
            <person name="Arguello R."/>
            <person name="Artieri C.G."/>
            <person name="Barbash D.A."/>
            <person name="Barker D."/>
            <person name="Barsanti P."/>
            <person name="Batterham P."/>
            <person name="Batzoglou S."/>
            <person name="Begun D."/>
            <person name="Bhutkar A."/>
            <person name="Blanco E."/>
            <person name="Bosak S.A."/>
            <person name="Bradley R.K."/>
            <person name="Brand A.D."/>
            <person name="Brent M.R."/>
            <person name="Brooks A.N."/>
            <person name="Brown R.H."/>
            <person name="Butlin R.K."/>
            <person name="Caggese C."/>
            <person name="Calvi B.R."/>
            <person name="Bernardo de Carvalho A."/>
            <person name="Caspi A."/>
            <person name="Castrezana S."/>
            <person name="Celniker S.E."/>
            <person name="Chang J.L."/>
            <person name="Chapple C."/>
            <person name="Chatterji S."/>
            <person name="Chinwalla A."/>
            <person name="Civetta A."/>
            <person name="Clifton S.W."/>
            <person name="Comeron J.M."/>
            <person name="Costello J.C."/>
            <person name="Coyne J.A."/>
            <person name="Daub J."/>
            <person name="David R.G."/>
            <person name="Delcher A.L."/>
            <person name="Delehaunty K."/>
            <person name="Do C.B."/>
            <person name="Ebling H."/>
            <person name="Edwards K."/>
            <person name="Eickbush T."/>
            <person name="Evans J.D."/>
            <person name="Filipski A."/>
            <person name="Findeiss S."/>
            <person name="Freyhult E."/>
            <person name="Fulton L."/>
            <person name="Fulton R."/>
            <person name="Garcia A.C."/>
            <person name="Gardiner A."/>
            <person name="Garfield D.A."/>
            <person name="Garvin B.E."/>
            <person name="Gibson G."/>
            <person name="Gilbert D."/>
            <person name="Gnerre S."/>
            <person name="Godfrey J."/>
            <person name="Good R."/>
            <person name="Gotea V."/>
            <person name="Gravely B."/>
            <person name="Greenberg A.J."/>
            <person name="Griffiths-Jones S."/>
            <person name="Gross S."/>
            <person name="Guigo R."/>
            <person name="Gustafson E.A."/>
            <person name="Haerty W."/>
            <person name="Hahn M.W."/>
            <person name="Halligan D.L."/>
            <person name="Halpern A.L."/>
            <person name="Halter G.M."/>
            <person name="Han M.V."/>
            <person name="Heger A."/>
            <person name="Hillier L."/>
            <person name="Hinrichs A.S."/>
            <person name="Holmes I."/>
            <person name="Hoskins R.A."/>
            <person name="Hubisz M.J."/>
            <person name="Hultmark D."/>
            <person name="Huntley M.A."/>
            <person name="Jaffe D.B."/>
            <person name="Jagadeeshan S."/>
            <person name="Jeck W.R."/>
            <person name="Johnson J."/>
            <person name="Jones C.D."/>
            <person name="Jordan W.C."/>
            <person name="Karpen G.H."/>
            <person name="Kataoka E."/>
            <person name="Keightley P.D."/>
            <person name="Kheradpour P."/>
            <person name="Kirkness E.F."/>
            <person name="Koerich L.B."/>
            <person name="Kristiansen K."/>
            <person name="Kudrna D."/>
            <person name="Kulathinal R.J."/>
            <person name="Kumar S."/>
            <person name="Kwok R."/>
            <person name="Lander E."/>
            <person name="Langley C.H."/>
            <person name="Lapoint R."/>
            <person name="Lazzaro B.P."/>
            <person name="Lee S.J."/>
            <person name="Levesque L."/>
            <person name="Li R."/>
            <person name="Lin C.F."/>
            <person name="Lin M.F."/>
            <person name="Lindblad-Toh K."/>
            <person name="Llopart A."/>
            <person name="Long M."/>
            <person name="Low L."/>
            <person name="Lozovsky E."/>
            <person name="Lu J."/>
            <person name="Luo M."/>
            <person name="Machado C.A."/>
            <person name="Makalowski W."/>
            <person name="Marzo M."/>
            <person name="Matsuda M."/>
            <person name="Matzkin L."/>
            <person name="McAllister B."/>
            <person name="McBride C.S."/>
            <person name="McKernan B."/>
            <person name="McKernan K."/>
            <person name="Mendez-Lago M."/>
            <person name="Minx P."/>
            <person name="Mollenhauer M.U."/>
            <person name="Montooth K."/>
            <person name="Mount S.M."/>
            <person name="Mu X."/>
            <person name="Myers E."/>
            <person name="Negre B."/>
            <person name="Newfeld S."/>
            <person name="Nielsen R."/>
            <person name="Noor M.A."/>
            <person name="O'Grady P."/>
            <person name="Pachter L."/>
            <person name="Papaceit M."/>
            <person name="Parisi M.J."/>
            <person name="Parisi M."/>
            <person name="Parts L."/>
            <person name="Pedersen J.S."/>
            <person name="Pesole G."/>
            <person name="Phillippy A.M."/>
            <person name="Ponting C.P."/>
            <person name="Pop M."/>
            <person name="Porcelli D."/>
            <person name="Powell J.R."/>
            <person name="Prohaska S."/>
            <person name="Pruitt K."/>
            <person name="Puig M."/>
            <person name="Quesneville H."/>
            <person name="Ram K.R."/>
            <person name="Rand D."/>
            <person name="Rasmussen M.D."/>
            <person name="Reed L.K."/>
            <person name="Reenan R."/>
            <person name="Reily A."/>
            <person name="Remington K.A."/>
            <person name="Rieger T.T."/>
            <person name="Ritchie M.G."/>
            <person name="Robin C."/>
            <person name="Rogers Y.H."/>
            <person name="Rohde C."/>
            <person name="Rozas J."/>
            <person name="Rubenfield M.J."/>
            <person name="Ruiz A."/>
            <person name="Russo S."/>
            <person name="Salzberg S.L."/>
            <person name="Sanchez-Gracia A."/>
            <person name="Saranga D.J."/>
            <person name="Sato H."/>
            <person name="Schaeffer S.W."/>
            <person name="Schatz M.C."/>
            <person name="Schlenke T."/>
            <person name="Schwartz R."/>
            <person name="Segarra C."/>
            <person name="Singh R.S."/>
            <person name="Sirot L."/>
            <person name="Sirota M."/>
            <person name="Sisneros N.B."/>
            <person name="Smith C.D."/>
            <person name="Smith T.F."/>
            <person name="Spieth J."/>
            <person name="Stage D.E."/>
            <person name="Stark A."/>
            <person name="Stephan W."/>
            <person name="Strausberg R.L."/>
            <person name="Strempel S."/>
            <person name="Sturgill D."/>
            <person name="Sutton G."/>
            <person name="Sutton G.G."/>
            <person name="Tao W."/>
            <person name="Teichmann S."/>
            <person name="Tobari Y.N."/>
            <person name="Tomimura Y."/>
            <person name="Tsolas J.M."/>
            <person name="Valente V.L."/>
            <person name="Venter E."/>
            <person name="Venter J.C."/>
            <person name="Vicario S."/>
            <person name="Vieira F.G."/>
            <person name="Vilella A.J."/>
            <person name="Villasante A."/>
            <person name="Walenz B."/>
            <person name="Wang J."/>
            <person name="Wasserman M."/>
            <person name="Watts T."/>
            <person name="Wilson D."/>
            <person name="Wilson R.K."/>
            <person name="Wing R.A."/>
            <person name="Wolfner M.F."/>
            <person name="Wong A."/>
            <person name="Wong G.K."/>
            <person name="Wu C.I."/>
            <person name="Wu G."/>
            <person name="Yamamoto D."/>
            <person name="Yang H.P."/>
            <person name="Yang S.P."/>
            <person name="Yorke J.A."/>
            <person name="Yoshida K."/>
            <person name="Zdobnov E."/>
            <person name="Zhang P."/>
            <person name="Zhang Y."/>
            <person name="Zimin A.V."/>
            <person name="Baldwin J."/>
            <person name="Abdouelleil A."/>
            <person name="Abdulkadir J."/>
            <person name="Abebe A."/>
            <person name="Abera B."/>
            <person name="Abreu J."/>
            <person name="Acer S.C."/>
            <person name="Aftuck L."/>
            <person name="Alexander A."/>
            <person name="An P."/>
            <person name="Anderson E."/>
            <person name="Anderson S."/>
            <person name="Arachi H."/>
            <person name="Azer M."/>
            <person name="Bachantsang P."/>
            <person name="Barry A."/>
            <person name="Bayul T."/>
            <person name="Berlin A."/>
            <person name="Bessette D."/>
            <person name="Bloom T."/>
            <person name="Blye J."/>
            <person name="Boguslavskiy L."/>
            <person name="Bonnet C."/>
            <person name="Boukhgalter B."/>
            <person name="Bourzgui I."/>
            <person name="Brown A."/>
            <person name="Cahill P."/>
            <person name="Channer S."/>
            <person name="Cheshatsang Y."/>
            <person name="Chuda L."/>
            <person name="Citroen M."/>
            <person name="Collymore A."/>
            <person name="Cooke P."/>
            <person name="Costello M."/>
            <person name="D'Aco K."/>
            <person name="Daza R."/>
            <person name="De Haan G."/>
            <person name="DeGray S."/>
            <person name="DeMaso C."/>
            <person name="Dhargay N."/>
            <person name="Dooley K."/>
            <person name="Dooley E."/>
            <person name="Doricent M."/>
            <person name="Dorje P."/>
            <person name="Dorjee K."/>
            <person name="Dupes A."/>
            <person name="Elong R."/>
            <person name="Falk J."/>
            <person name="Farina A."/>
            <person name="Faro S."/>
            <person name="Ferguson D."/>
            <person name="Fisher S."/>
            <person name="Foley C.D."/>
            <person name="Franke A."/>
            <person name="Friedrich D."/>
            <person name="Gadbois L."/>
            <person name="Gearin G."/>
            <person name="Gearin C.R."/>
            <person name="Giannoukos G."/>
            <person name="Goode T."/>
            <person name="Graham J."/>
            <person name="Grandbois E."/>
            <person name="Grewal S."/>
            <person name="Gyaltsen K."/>
            <person name="Hafez N."/>
            <person name="Hagos B."/>
            <person name="Hall J."/>
            <person name="Henson C."/>
            <person name="Hollinger A."/>
            <person name="Honan T."/>
            <person name="Huard M.D."/>
            <person name="Hughes L."/>
            <person name="Hurhula B."/>
            <person name="Husby M.E."/>
            <person name="Kamat A."/>
            <person name="Kanga B."/>
            <person name="Kashin S."/>
            <person name="Khazanovich D."/>
            <person name="Kisner P."/>
            <person name="Lance K."/>
            <person name="Lara M."/>
            <person name="Lee W."/>
            <person name="Lennon N."/>
            <person name="Letendre F."/>
            <person name="LeVine R."/>
            <person name="Lipovsky A."/>
            <person name="Liu X."/>
            <person name="Liu J."/>
            <person name="Liu S."/>
            <person name="Lokyitsang T."/>
            <person name="Lokyitsang Y."/>
            <person name="Lubonja R."/>
            <person name="Lui A."/>
            <person name="MacDonald P."/>
            <person name="Magnisalis V."/>
            <person name="Maru K."/>
            <person name="Matthews C."/>
            <person name="McCusker W."/>
            <person name="McDonough S."/>
            <person name="Mehta T."/>
            <person name="Meldrim J."/>
            <person name="Meneus L."/>
            <person name="Mihai O."/>
            <person name="Mihalev A."/>
            <person name="Mihova T."/>
            <person name="Mittelman R."/>
            <person name="Mlenga V."/>
            <person name="Montmayeur A."/>
            <person name="Mulrain L."/>
            <person name="Navidi A."/>
            <person name="Naylor J."/>
            <person name="Negash T."/>
            <person name="Nguyen T."/>
            <person name="Nguyen N."/>
            <person name="Nicol R."/>
            <person name="Norbu C."/>
            <person name="Norbu N."/>
            <person name="Novod N."/>
            <person name="O'Neill B."/>
            <person name="Osman S."/>
            <person name="Markiewicz E."/>
            <person name="Oyono O.L."/>
            <person name="Patti C."/>
            <person name="Phunkhang P."/>
            <person name="Pierre F."/>
            <person name="Priest M."/>
            <person name="Raghuraman S."/>
            <person name="Rege F."/>
            <person name="Reyes R."/>
            <person name="Rise C."/>
            <person name="Rogov P."/>
            <person name="Ross K."/>
            <person name="Ryan E."/>
            <person name="Settipalli S."/>
            <person name="Shea T."/>
            <person name="Sherpa N."/>
            <person name="Shi L."/>
            <person name="Shih D."/>
            <person name="Sparrow T."/>
            <person name="Spaulding J."/>
            <person name="Stalker J."/>
            <person name="Stange-Thomann N."/>
            <person name="Stavropoulos S."/>
            <person name="Stone C."/>
            <person name="Strader C."/>
            <person name="Tesfaye S."/>
            <person name="Thomson T."/>
            <person name="Thoulutsang Y."/>
            <person name="Thoulutsang D."/>
            <person name="Topham K."/>
            <person name="Topping I."/>
            <person name="Tsamla T."/>
            <person name="Vassiliev H."/>
            <person name="Vo A."/>
            <person name="Wangchuk T."/>
            <person name="Wangdi T."/>
            <person name="Weiand M."/>
            <person name="Wilkinson J."/>
            <person name="Wilson A."/>
            <person name="Yadav S."/>
            <person name="Young G."/>
            <person name="Yu Q."/>
            <person name="Zembek L."/>
            <person name="Zhong D."/>
            <person name="Zimmer A."/>
            <person name="Zwirko Z."/>
            <person name="Jaffe D.B."/>
            <person name="Alvarez P."/>
            <person name="Brockman W."/>
            <person name="Butler J."/>
            <person name="Chin C."/>
            <person name="Gnerre S."/>
            <person name="Grabherr M."/>
            <person name="Kleber M."/>
            <person name="Mauceli E."/>
            <person name="MacCallum I."/>
        </authorList>
    </citation>
    <scope>NUCLEOTIDE SEQUENCE [LARGE SCALE GENOMIC DNA]</scope>
    <source>
        <strain evidence="4">Tucson 15287-2541.00</strain>
    </source>
</reference>
<keyword evidence="1" id="KW-0732">Signal</keyword>
<dbReference type="PhylomeDB" id="B4J0H2"/>
<evidence type="ECO:0000313" key="4">
    <source>
        <dbReference type="Proteomes" id="UP000001070"/>
    </source>
</evidence>
<dbReference type="SUPFAM" id="SSF57625">
    <property type="entry name" value="Invertebrate chitin-binding proteins"/>
    <property type="match status" value="2"/>
</dbReference>
<keyword evidence="4" id="KW-1185">Reference proteome</keyword>
<gene>
    <name evidence="3" type="primary">Dgri\GH16472</name>
    <name evidence="3" type="ORF">Dgri_GH16472</name>
</gene>
<feature type="signal peptide" evidence="1">
    <location>
        <begin position="1"/>
        <end position="25"/>
    </location>
</feature>
<organism evidence="4">
    <name type="scientific">Drosophila grimshawi</name>
    <name type="common">Hawaiian fruit fly</name>
    <name type="synonym">Idiomyia grimshawi</name>
    <dbReference type="NCBI Taxonomy" id="7222"/>
    <lineage>
        <taxon>Eukaryota</taxon>
        <taxon>Metazoa</taxon>
        <taxon>Ecdysozoa</taxon>
        <taxon>Arthropoda</taxon>
        <taxon>Hexapoda</taxon>
        <taxon>Insecta</taxon>
        <taxon>Pterygota</taxon>
        <taxon>Neoptera</taxon>
        <taxon>Endopterygota</taxon>
        <taxon>Diptera</taxon>
        <taxon>Brachycera</taxon>
        <taxon>Muscomorpha</taxon>
        <taxon>Ephydroidea</taxon>
        <taxon>Drosophilidae</taxon>
        <taxon>Drosophila</taxon>
        <taxon>Hawaiian Drosophila</taxon>
    </lineage>
</organism>
<feature type="domain" description="Chitin-binding type-2" evidence="2">
    <location>
        <begin position="15"/>
        <end position="80"/>
    </location>
</feature>
<dbReference type="GO" id="GO:0008061">
    <property type="term" value="F:chitin binding"/>
    <property type="evidence" value="ECO:0007669"/>
    <property type="project" value="InterPro"/>
</dbReference>
<dbReference type="PROSITE" id="PS51257">
    <property type="entry name" value="PROKAR_LIPOPROTEIN"/>
    <property type="match status" value="1"/>
</dbReference>
<evidence type="ECO:0000259" key="2">
    <source>
        <dbReference type="PROSITE" id="PS50940"/>
    </source>
</evidence>
<dbReference type="InterPro" id="IPR002557">
    <property type="entry name" value="Chitin-bd_dom"/>
</dbReference>
<sequence>MSGFRLLLILLLSILTGCQDTGVVAKDVPCENGMLYPADPPFSYYYCINGEPQYEPCPVGTYFDATFLMCRHGQQTNTDTSLDKSGVCQRGGMTGDLTDCSRYYHCDRKGADLKRGDCPPNQIFDLTKFSCVPGKC</sequence>
<dbReference type="FunCoup" id="B4J0H2">
    <property type="interactions" value="14"/>
</dbReference>
<dbReference type="SMART" id="SM00494">
    <property type="entry name" value="ChtBD2"/>
    <property type="match status" value="2"/>
</dbReference>
<feature type="domain" description="Chitin-binding type-2" evidence="2">
    <location>
        <begin position="85"/>
        <end position="131"/>
    </location>
</feature>
<dbReference type="InParanoid" id="B4J0H2"/>
<proteinExistence type="predicted"/>
<dbReference type="HOGENOM" id="CLU_1940283_0_0_1"/>
<dbReference type="PROSITE" id="PS50940">
    <property type="entry name" value="CHIT_BIND_II"/>
    <property type="match status" value="2"/>
</dbReference>
<accession>B4J0H2</accession>
<dbReference type="Proteomes" id="UP000001070">
    <property type="component" value="Unassembled WGS sequence"/>
</dbReference>
<dbReference type="eggNOG" id="ENOG502T86X">
    <property type="taxonomic scope" value="Eukaryota"/>
</dbReference>
<evidence type="ECO:0000313" key="3">
    <source>
        <dbReference type="EMBL" id="EDV96808.1"/>
    </source>
</evidence>
<dbReference type="Gene3D" id="2.170.140.10">
    <property type="entry name" value="Chitin binding domain"/>
    <property type="match status" value="2"/>
</dbReference>
<dbReference type="AlphaFoldDB" id="B4J0H2"/>
<evidence type="ECO:0000256" key="1">
    <source>
        <dbReference type="SAM" id="SignalP"/>
    </source>
</evidence>
<dbReference type="Pfam" id="PF01607">
    <property type="entry name" value="CBM_14"/>
    <property type="match status" value="2"/>
</dbReference>
<dbReference type="OMA" id="DAHYLMC"/>
<name>B4J0H2_DROGR</name>